<evidence type="ECO:0000256" key="2">
    <source>
        <dbReference type="SAM" id="SignalP"/>
    </source>
</evidence>
<dbReference type="AlphaFoldDB" id="A0AAD4N8I3"/>
<proteinExistence type="predicted"/>
<keyword evidence="1" id="KW-1133">Transmembrane helix</keyword>
<protein>
    <submittedName>
        <fullName evidence="3">Uncharacterized protein</fullName>
    </submittedName>
</protein>
<organism evidence="3 4">
    <name type="scientific">Ditylenchus destructor</name>
    <dbReference type="NCBI Taxonomy" id="166010"/>
    <lineage>
        <taxon>Eukaryota</taxon>
        <taxon>Metazoa</taxon>
        <taxon>Ecdysozoa</taxon>
        <taxon>Nematoda</taxon>
        <taxon>Chromadorea</taxon>
        <taxon>Rhabditida</taxon>
        <taxon>Tylenchina</taxon>
        <taxon>Tylenchomorpha</taxon>
        <taxon>Sphaerularioidea</taxon>
        <taxon>Anguinidae</taxon>
        <taxon>Anguininae</taxon>
        <taxon>Ditylenchus</taxon>
    </lineage>
</organism>
<keyword evidence="4" id="KW-1185">Reference proteome</keyword>
<name>A0AAD4N8I3_9BILA</name>
<dbReference type="EMBL" id="JAKKPZ010000004">
    <property type="protein sequence ID" value="KAI1722248.1"/>
    <property type="molecule type" value="Genomic_DNA"/>
</dbReference>
<feature type="chain" id="PRO_5042238298" evidence="2">
    <location>
        <begin position="20"/>
        <end position="238"/>
    </location>
</feature>
<comment type="caution">
    <text evidence="3">The sequence shown here is derived from an EMBL/GenBank/DDBJ whole genome shotgun (WGS) entry which is preliminary data.</text>
</comment>
<evidence type="ECO:0000313" key="3">
    <source>
        <dbReference type="EMBL" id="KAI1722248.1"/>
    </source>
</evidence>
<keyword evidence="2" id="KW-0732">Signal</keyword>
<gene>
    <name evidence="3" type="ORF">DdX_04558</name>
</gene>
<evidence type="ECO:0000256" key="1">
    <source>
        <dbReference type="SAM" id="Phobius"/>
    </source>
</evidence>
<keyword evidence="1" id="KW-0472">Membrane</keyword>
<reference evidence="3" key="1">
    <citation type="submission" date="2022-01" db="EMBL/GenBank/DDBJ databases">
        <title>Genome Sequence Resource for Two Populations of Ditylenchus destructor, the Migratory Endoparasitic Phytonematode.</title>
        <authorList>
            <person name="Zhang H."/>
            <person name="Lin R."/>
            <person name="Xie B."/>
        </authorList>
    </citation>
    <scope>NUCLEOTIDE SEQUENCE</scope>
    <source>
        <strain evidence="3">BazhouSP</strain>
    </source>
</reference>
<accession>A0AAD4N8I3</accession>
<dbReference type="Proteomes" id="UP001201812">
    <property type="component" value="Unassembled WGS sequence"/>
</dbReference>
<keyword evidence="1" id="KW-0812">Transmembrane</keyword>
<feature type="transmembrane region" description="Helical" evidence="1">
    <location>
        <begin position="43"/>
        <end position="62"/>
    </location>
</feature>
<sequence length="238" mass="22148">MSHFAIVTVLAVSFVLAQAVPIALPSIPSGNGTVGSVVGLVQATLVSLVQALIAAVQALLAVPGLSTELAANSTVGAGAGGNIAGGTSVSSLITLIQALIAAIQSLLAIPEVSNGLSLIPIDLGNLTSSLGGTLGNVLGGLLSGGAGANGTAGVGLGGNLAGGVNLVSLIQALIAAIQQVLDTLNLNGVTNIAGGLPVVGGLGNTSGGVVGTVGGVVGGLPIVGGIGNTLGGILAGGR</sequence>
<feature type="signal peptide" evidence="2">
    <location>
        <begin position="1"/>
        <end position="19"/>
    </location>
</feature>
<evidence type="ECO:0000313" key="4">
    <source>
        <dbReference type="Proteomes" id="UP001201812"/>
    </source>
</evidence>